<name>A0A2C5WZC4_9PEZI</name>
<evidence type="ECO:0000313" key="1">
    <source>
        <dbReference type="EMBL" id="PHH54159.1"/>
    </source>
</evidence>
<gene>
    <name evidence="1" type="ORF">CFIMG_002118RA</name>
</gene>
<reference evidence="1 2" key="2">
    <citation type="journal article" date="2013" name="IMA Fungus">
        <title>IMA Genome-F 1: Ceratocystis fimbriata: Draft nuclear genome sequence for the plant pathogen, Ceratocystis fimbriata.</title>
        <authorList>
            <person name="Wilken P.M."/>
            <person name="Steenkamp E.T."/>
            <person name="Wingfield M.J."/>
            <person name="de Beer Z.W."/>
            <person name="Wingfield B.D."/>
        </authorList>
    </citation>
    <scope>NUCLEOTIDE SEQUENCE [LARGE SCALE GENOMIC DNA]</scope>
    <source>
        <strain evidence="1 2">CBS 114723</strain>
    </source>
</reference>
<dbReference type="AlphaFoldDB" id="A0A2C5WZC4"/>
<proteinExistence type="predicted"/>
<keyword evidence="2" id="KW-1185">Reference proteome</keyword>
<accession>A0A2C5WZC4</accession>
<dbReference type="EMBL" id="APWK03000031">
    <property type="protein sequence ID" value="PHH54159.1"/>
    <property type="molecule type" value="Genomic_DNA"/>
</dbReference>
<evidence type="ECO:0000313" key="2">
    <source>
        <dbReference type="Proteomes" id="UP000222788"/>
    </source>
</evidence>
<dbReference type="Proteomes" id="UP000222788">
    <property type="component" value="Unassembled WGS sequence"/>
</dbReference>
<protein>
    <submittedName>
        <fullName evidence="1">Uncharacterized protein</fullName>
    </submittedName>
</protein>
<reference evidence="1 2" key="1">
    <citation type="journal article" date="2013" name="Fungal Biol.">
        <title>Analysis of microsatellite markers in the genome of the plant pathogen Ceratocystis fimbriata.</title>
        <authorList>
            <person name="Simpson M.C."/>
            <person name="Wilken P.M."/>
            <person name="Coetzee M.P."/>
            <person name="Wingfield M.J."/>
            <person name="Wingfield B.D."/>
        </authorList>
    </citation>
    <scope>NUCLEOTIDE SEQUENCE [LARGE SCALE GENOMIC DNA]</scope>
    <source>
        <strain evidence="1 2">CBS 114723</strain>
    </source>
</reference>
<comment type="caution">
    <text evidence="1">The sequence shown here is derived from an EMBL/GenBank/DDBJ whole genome shotgun (WGS) entry which is preliminary data.</text>
</comment>
<sequence length="65" mass="7580">MYKVKHPLFEMNMEMRVDHAGSNPEKRVPSFESDLILASRVPLWSISPAVLHFPSTFWQIPNKIK</sequence>
<organism evidence="1 2">
    <name type="scientific">Ceratocystis fimbriata CBS 114723</name>
    <dbReference type="NCBI Taxonomy" id="1035309"/>
    <lineage>
        <taxon>Eukaryota</taxon>
        <taxon>Fungi</taxon>
        <taxon>Dikarya</taxon>
        <taxon>Ascomycota</taxon>
        <taxon>Pezizomycotina</taxon>
        <taxon>Sordariomycetes</taxon>
        <taxon>Hypocreomycetidae</taxon>
        <taxon>Microascales</taxon>
        <taxon>Ceratocystidaceae</taxon>
        <taxon>Ceratocystis</taxon>
    </lineage>
</organism>